<evidence type="ECO:0000256" key="8">
    <source>
        <dbReference type="RuleBase" id="RU004135"/>
    </source>
</evidence>
<dbReference type="GO" id="GO:0051301">
    <property type="term" value="P:cell division"/>
    <property type="evidence" value="ECO:0007669"/>
    <property type="project" value="UniProtKB-KW"/>
</dbReference>
<dbReference type="GO" id="GO:0000287">
    <property type="term" value="F:magnesium ion binding"/>
    <property type="evidence" value="ECO:0007669"/>
    <property type="project" value="UniProtKB-UniRule"/>
</dbReference>
<comment type="subcellular location">
    <subcellularLocation>
        <location evidence="7 8">Cytoplasm</location>
    </subcellularLocation>
</comment>
<feature type="binding site" evidence="7">
    <location>
        <position position="180"/>
    </location>
    <ligand>
        <name>UDP-N-acetyl-alpha-D-muramoyl-L-alanyl-D-glutamate</name>
        <dbReference type="ChEBI" id="CHEBI:83900"/>
    </ligand>
</feature>
<dbReference type="EC" id="6.3.2.13" evidence="7"/>
<evidence type="ECO:0000259" key="9">
    <source>
        <dbReference type="Pfam" id="PF01225"/>
    </source>
</evidence>
<dbReference type="GO" id="GO:0009252">
    <property type="term" value="P:peptidoglycan biosynthetic process"/>
    <property type="evidence" value="ECO:0007669"/>
    <property type="project" value="UniProtKB-UniRule"/>
</dbReference>
<keyword evidence="7 12" id="KW-0436">Ligase</keyword>
<keyword evidence="3 7" id="KW-0133">Cell shape</keyword>
<keyword evidence="13" id="KW-1185">Reference proteome</keyword>
<keyword evidence="7" id="KW-0963">Cytoplasm</keyword>
<feature type="domain" description="Mur ligase N-terminal catalytic" evidence="9">
    <location>
        <begin position="24"/>
        <end position="99"/>
    </location>
</feature>
<evidence type="ECO:0000256" key="2">
    <source>
        <dbReference type="ARBA" id="ARBA00022618"/>
    </source>
</evidence>
<evidence type="ECO:0000313" key="13">
    <source>
        <dbReference type="Proteomes" id="UP000193396"/>
    </source>
</evidence>
<feature type="binding site" evidence="7">
    <location>
        <begin position="153"/>
        <end position="154"/>
    </location>
    <ligand>
        <name>UDP-N-acetyl-alpha-D-muramoyl-L-alanyl-D-glutamate</name>
        <dbReference type="ChEBI" id="CHEBI:83900"/>
    </ligand>
</feature>
<feature type="binding site" evidence="7">
    <location>
        <position position="384"/>
    </location>
    <ligand>
        <name>meso-2,6-diaminopimelate</name>
        <dbReference type="ChEBI" id="CHEBI:57791"/>
    </ligand>
</feature>
<proteinExistence type="inferred from homology"/>
<dbReference type="PANTHER" id="PTHR23135">
    <property type="entry name" value="MUR LIGASE FAMILY MEMBER"/>
    <property type="match status" value="1"/>
</dbReference>
<dbReference type="Gene3D" id="3.40.1390.10">
    <property type="entry name" value="MurE/MurF, N-terminal domain"/>
    <property type="match status" value="1"/>
</dbReference>
<feature type="binding site" evidence="7">
    <location>
        <position position="460"/>
    </location>
    <ligand>
        <name>meso-2,6-diaminopimelate</name>
        <dbReference type="ChEBI" id="CHEBI:57791"/>
    </ligand>
</feature>
<dbReference type="SUPFAM" id="SSF63418">
    <property type="entry name" value="MurE/MurF N-terminal domain"/>
    <property type="match status" value="1"/>
</dbReference>
<keyword evidence="4 7" id="KW-0573">Peptidoglycan synthesis</keyword>
<feature type="binding site" evidence="7">
    <location>
        <position position="186"/>
    </location>
    <ligand>
        <name>UDP-N-acetyl-alpha-D-muramoyl-L-alanyl-D-glutamate</name>
        <dbReference type="ChEBI" id="CHEBI:83900"/>
    </ligand>
</feature>
<evidence type="ECO:0000256" key="7">
    <source>
        <dbReference type="HAMAP-Rule" id="MF_00208"/>
    </source>
</evidence>
<dbReference type="InterPro" id="IPR035911">
    <property type="entry name" value="MurE/MurF_N"/>
</dbReference>
<dbReference type="Proteomes" id="UP000193396">
    <property type="component" value="Unassembled WGS sequence"/>
</dbReference>
<dbReference type="AlphaFoldDB" id="A0A1Y2LFW3"/>
<evidence type="ECO:0000256" key="1">
    <source>
        <dbReference type="ARBA" id="ARBA00005898"/>
    </source>
</evidence>
<comment type="cofactor">
    <cofactor evidence="7">
        <name>Mg(2+)</name>
        <dbReference type="ChEBI" id="CHEBI:18420"/>
    </cofactor>
</comment>
<comment type="function">
    <text evidence="7">Catalyzes the addition of meso-diaminopimelic acid to the nucleotide precursor UDP-N-acetylmuramoyl-L-alanyl-D-glutamate (UMAG) in the biosynthesis of bacterial cell-wall peptidoglycan.</text>
</comment>
<evidence type="ECO:0000256" key="6">
    <source>
        <dbReference type="ARBA" id="ARBA00023316"/>
    </source>
</evidence>
<comment type="catalytic activity">
    <reaction evidence="7">
        <text>UDP-N-acetyl-alpha-D-muramoyl-L-alanyl-D-glutamate + meso-2,6-diaminopimelate + ATP = UDP-N-acetyl-alpha-D-muramoyl-L-alanyl-gamma-D-glutamyl-meso-2,6-diaminopimelate + ADP + phosphate + H(+)</text>
        <dbReference type="Rhea" id="RHEA:23676"/>
        <dbReference type="ChEBI" id="CHEBI:15378"/>
        <dbReference type="ChEBI" id="CHEBI:30616"/>
        <dbReference type="ChEBI" id="CHEBI:43474"/>
        <dbReference type="ChEBI" id="CHEBI:57791"/>
        <dbReference type="ChEBI" id="CHEBI:83900"/>
        <dbReference type="ChEBI" id="CHEBI:83905"/>
        <dbReference type="ChEBI" id="CHEBI:456216"/>
        <dbReference type="EC" id="6.3.2.13"/>
    </reaction>
</comment>
<keyword evidence="5 7" id="KW-0131">Cell cycle</keyword>
<feature type="modified residue" description="N6-carboxylysine" evidence="7">
    <location>
        <position position="220"/>
    </location>
</feature>
<feature type="domain" description="Mur ligase central" evidence="11">
    <location>
        <begin position="109"/>
        <end position="311"/>
    </location>
</feature>
<evidence type="ECO:0000256" key="3">
    <source>
        <dbReference type="ARBA" id="ARBA00022960"/>
    </source>
</evidence>
<comment type="caution">
    <text evidence="12">The sequence shown here is derived from an EMBL/GenBank/DDBJ whole genome shotgun (WGS) entry which is preliminary data.</text>
</comment>
<dbReference type="NCBIfam" id="TIGR01085">
    <property type="entry name" value="murE"/>
    <property type="match status" value="1"/>
</dbReference>
<organism evidence="12 13">
    <name type="scientific">Thalassospira alkalitolerans</name>
    <dbReference type="NCBI Taxonomy" id="1293890"/>
    <lineage>
        <taxon>Bacteria</taxon>
        <taxon>Pseudomonadati</taxon>
        <taxon>Pseudomonadota</taxon>
        <taxon>Alphaproteobacteria</taxon>
        <taxon>Rhodospirillales</taxon>
        <taxon>Thalassospiraceae</taxon>
        <taxon>Thalassospira</taxon>
    </lineage>
</organism>
<sequence>MRLSELMAGDQAALKHADGQDPNITGLTADSRTVKDGYLFAALSGAKTDGSKYIEDAIRLGAAAILAKDGTPKPIAATVPLIPVENPRLRYAQLAARFYGQQPANIAAITGTNGKTSTAVFTEQLWTLLGNTSGSIGTLGIRAAGTKIPGALTTPDPVALHQSLNEMVEIGVTHVAMEASSHGLDQYRLDGVKVSVAAFTNLTRDHLDYHGNFEKYFAAKARLFSDLLVENGTAVLNADVPQFKVLRSMCQGRGVTVMSYGHDADDIKLIDAKPTATGTKLKLAIDKGEYGVHLPLMGEFQVMNALAALGIVIASGADIDDAVAALEKLEGVRGRMELVGSTSFGSPVFVDYAHTPDALETVIKAVRPHCKGRIICVFGAGGDRDTGKRPEMGRIVHQNADIAIITDDNPRSEDPATIRAAIKKACDGAVEIGDRAEAIKRGIGILQRNDILIIAGKGHERGQIIGDTVLPFDDAAIARNILLGGN</sequence>
<dbReference type="GO" id="GO:0005737">
    <property type="term" value="C:cytoplasm"/>
    <property type="evidence" value="ECO:0007669"/>
    <property type="project" value="UniProtKB-SubCell"/>
</dbReference>
<feature type="domain" description="Mur ligase C-terminal" evidence="10">
    <location>
        <begin position="334"/>
        <end position="458"/>
    </location>
</feature>
<evidence type="ECO:0000259" key="10">
    <source>
        <dbReference type="Pfam" id="PF02875"/>
    </source>
</evidence>
<dbReference type="OrthoDB" id="9800958at2"/>
<dbReference type="Pfam" id="PF02875">
    <property type="entry name" value="Mur_ligase_C"/>
    <property type="match status" value="1"/>
</dbReference>
<dbReference type="GO" id="GO:0008765">
    <property type="term" value="F:UDP-N-acetylmuramoylalanyl-D-glutamate-2,6-diaminopimelate ligase activity"/>
    <property type="evidence" value="ECO:0007669"/>
    <property type="project" value="UniProtKB-UniRule"/>
</dbReference>
<dbReference type="NCBIfam" id="NF001124">
    <property type="entry name" value="PRK00139.1-2"/>
    <property type="match status" value="1"/>
</dbReference>
<comment type="pathway">
    <text evidence="7 8">Cell wall biogenesis; peptidoglycan biosynthesis.</text>
</comment>
<dbReference type="RefSeq" id="WP_085616137.1">
    <property type="nucleotide sequence ID" value="NZ_JBLXCG010000006.1"/>
</dbReference>
<feature type="binding site" evidence="7">
    <location>
        <position position="188"/>
    </location>
    <ligand>
        <name>UDP-N-acetyl-alpha-D-muramoyl-L-alanyl-D-glutamate</name>
        <dbReference type="ChEBI" id="CHEBI:83900"/>
    </ligand>
</feature>
<feature type="short sequence motif" description="Meso-diaminopimelate recognition motif" evidence="7">
    <location>
        <begin position="408"/>
        <end position="411"/>
    </location>
</feature>
<comment type="PTM">
    <text evidence="7">Carboxylation is probably crucial for Mg(2+) binding and, consequently, for the gamma-phosphate positioning of ATP.</text>
</comment>
<dbReference type="PANTHER" id="PTHR23135:SF4">
    <property type="entry name" value="UDP-N-ACETYLMURAMOYL-L-ALANYL-D-GLUTAMATE--2,6-DIAMINOPIMELATE LIGASE MURE HOMOLOG, CHLOROPLASTIC"/>
    <property type="match status" value="1"/>
</dbReference>
<keyword evidence="2 7" id="KW-0132">Cell division</keyword>
<keyword evidence="7" id="KW-0067">ATP-binding</keyword>
<dbReference type="UniPathway" id="UPA00219"/>
<dbReference type="InterPro" id="IPR036615">
    <property type="entry name" value="Mur_ligase_C_dom_sf"/>
</dbReference>
<evidence type="ECO:0000256" key="4">
    <source>
        <dbReference type="ARBA" id="ARBA00022984"/>
    </source>
</evidence>
<name>A0A1Y2LFW3_9PROT</name>
<dbReference type="Pfam" id="PF01225">
    <property type="entry name" value="Mur_ligase"/>
    <property type="match status" value="1"/>
</dbReference>
<gene>
    <name evidence="7" type="primary">murE</name>
    <name evidence="12" type="ORF">TALK_04070</name>
</gene>
<feature type="binding site" evidence="7">
    <location>
        <position position="31"/>
    </location>
    <ligand>
        <name>UDP-N-acetyl-alpha-D-muramoyl-L-alanyl-D-glutamate</name>
        <dbReference type="ChEBI" id="CHEBI:83900"/>
    </ligand>
</feature>
<dbReference type="InterPro" id="IPR005761">
    <property type="entry name" value="UDP-N-AcMur-Glu-dNH2Pim_ligase"/>
</dbReference>
<evidence type="ECO:0000256" key="5">
    <source>
        <dbReference type="ARBA" id="ARBA00023306"/>
    </source>
</evidence>
<comment type="caution">
    <text evidence="7">Lacks conserved residue(s) required for the propagation of feature annotation.</text>
</comment>
<comment type="similarity">
    <text evidence="1 7">Belongs to the MurCDEF family. MurE subfamily.</text>
</comment>
<dbReference type="HAMAP" id="MF_00208">
    <property type="entry name" value="MurE"/>
    <property type="match status" value="1"/>
</dbReference>
<reference evidence="12 13" key="1">
    <citation type="submission" date="2014-03" db="EMBL/GenBank/DDBJ databases">
        <title>The draft genome sequence of Thalassospira alkalitolerans JCM 18968.</title>
        <authorList>
            <person name="Lai Q."/>
            <person name="Shao Z."/>
        </authorList>
    </citation>
    <scope>NUCLEOTIDE SEQUENCE [LARGE SCALE GENOMIC DNA]</scope>
    <source>
        <strain evidence="12 13">JCM 18968</strain>
    </source>
</reference>
<dbReference type="SUPFAM" id="SSF53244">
    <property type="entry name" value="MurD-like peptide ligases, peptide-binding domain"/>
    <property type="match status" value="1"/>
</dbReference>
<dbReference type="SUPFAM" id="SSF53623">
    <property type="entry name" value="MurD-like peptide ligases, catalytic domain"/>
    <property type="match status" value="1"/>
</dbReference>
<dbReference type="Gene3D" id="3.90.190.20">
    <property type="entry name" value="Mur ligase, C-terminal domain"/>
    <property type="match status" value="1"/>
</dbReference>
<dbReference type="InterPro" id="IPR004101">
    <property type="entry name" value="Mur_ligase_C"/>
</dbReference>
<evidence type="ECO:0000259" key="11">
    <source>
        <dbReference type="Pfam" id="PF08245"/>
    </source>
</evidence>
<dbReference type="InterPro" id="IPR013221">
    <property type="entry name" value="Mur_ligase_cen"/>
</dbReference>
<feature type="binding site" evidence="7">
    <location>
        <begin position="408"/>
        <end position="411"/>
    </location>
    <ligand>
        <name>meso-2,6-diaminopimelate</name>
        <dbReference type="ChEBI" id="CHEBI:57791"/>
    </ligand>
</feature>
<keyword evidence="7" id="KW-0547">Nucleotide-binding</keyword>
<dbReference type="InterPro" id="IPR036565">
    <property type="entry name" value="Mur-like_cat_sf"/>
</dbReference>
<dbReference type="Pfam" id="PF08245">
    <property type="entry name" value="Mur_ligase_M"/>
    <property type="match status" value="1"/>
</dbReference>
<dbReference type="STRING" id="1293890.TALK_04070"/>
<dbReference type="EMBL" id="JFKB01000002">
    <property type="protein sequence ID" value="OSQ49527.1"/>
    <property type="molecule type" value="Genomic_DNA"/>
</dbReference>
<dbReference type="InterPro" id="IPR000713">
    <property type="entry name" value="Mur_ligase_N"/>
</dbReference>
<accession>A0A1Y2LFW3</accession>
<protein>
    <recommendedName>
        <fullName evidence="7">UDP-N-acetylmuramoyl-L-alanyl-D-glutamate--2,6-diaminopimelate ligase</fullName>
        <ecNumber evidence="7">6.3.2.13</ecNumber>
    </recommendedName>
    <alternativeName>
        <fullName evidence="7">Meso-A2pm-adding enzyme</fullName>
    </alternativeName>
    <alternativeName>
        <fullName evidence="7">Meso-diaminopimelate-adding enzyme</fullName>
    </alternativeName>
    <alternativeName>
        <fullName evidence="7">UDP-MurNAc-L-Ala-D-Glu:meso-diaminopimelate ligase</fullName>
    </alternativeName>
    <alternativeName>
        <fullName evidence="7">UDP-MurNAc-tripeptide synthetase</fullName>
    </alternativeName>
    <alternativeName>
        <fullName evidence="7">UDP-N-acetylmuramyl-tripeptide synthetase</fullName>
    </alternativeName>
</protein>
<dbReference type="Gene3D" id="3.40.1190.10">
    <property type="entry name" value="Mur-like, catalytic domain"/>
    <property type="match status" value="1"/>
</dbReference>
<keyword evidence="6 7" id="KW-0961">Cell wall biogenesis/degradation</keyword>
<dbReference type="GO" id="GO:0008360">
    <property type="term" value="P:regulation of cell shape"/>
    <property type="evidence" value="ECO:0007669"/>
    <property type="project" value="UniProtKB-KW"/>
</dbReference>
<dbReference type="GO" id="GO:0071555">
    <property type="term" value="P:cell wall organization"/>
    <property type="evidence" value="ECO:0007669"/>
    <property type="project" value="UniProtKB-KW"/>
</dbReference>
<evidence type="ECO:0000313" key="12">
    <source>
        <dbReference type="EMBL" id="OSQ49527.1"/>
    </source>
</evidence>
<dbReference type="GO" id="GO:0005524">
    <property type="term" value="F:ATP binding"/>
    <property type="evidence" value="ECO:0007669"/>
    <property type="project" value="UniProtKB-UniRule"/>
</dbReference>
<dbReference type="NCBIfam" id="NF001126">
    <property type="entry name" value="PRK00139.1-4"/>
    <property type="match status" value="1"/>
</dbReference>
<keyword evidence="7" id="KW-0460">Magnesium</keyword>
<feature type="binding site" evidence="7">
    <location>
        <position position="456"/>
    </location>
    <ligand>
        <name>meso-2,6-diaminopimelate</name>
        <dbReference type="ChEBI" id="CHEBI:57791"/>
    </ligand>
</feature>
<feature type="binding site" evidence="7">
    <location>
        <begin position="111"/>
        <end position="117"/>
    </location>
    <ligand>
        <name>ATP</name>
        <dbReference type="ChEBI" id="CHEBI:30616"/>
    </ligand>
</feature>